<dbReference type="PIRSF" id="PIRSF000728">
    <property type="entry name" value="NAGK"/>
    <property type="match status" value="1"/>
</dbReference>
<evidence type="ECO:0000256" key="3">
    <source>
        <dbReference type="ARBA" id="ARBA00022605"/>
    </source>
</evidence>
<dbReference type="SUPFAM" id="SSF53633">
    <property type="entry name" value="Carbamate kinase-like"/>
    <property type="match status" value="1"/>
</dbReference>
<dbReference type="Gene3D" id="3.40.1160.10">
    <property type="entry name" value="Acetylglutamate kinase-like"/>
    <property type="match status" value="1"/>
</dbReference>
<keyword evidence="3 9" id="KW-0028">Amino-acid biosynthesis</keyword>
<keyword evidence="9" id="KW-0963">Cytoplasm</keyword>
<keyword evidence="4 9" id="KW-0808">Transferase</keyword>
<dbReference type="Pfam" id="PF00696">
    <property type="entry name" value="AA_kinase"/>
    <property type="match status" value="1"/>
</dbReference>
<evidence type="ECO:0000313" key="11">
    <source>
        <dbReference type="EMBL" id="OGC14031.1"/>
    </source>
</evidence>
<comment type="caution">
    <text evidence="11">The sequence shown here is derived from an EMBL/GenBank/DDBJ whole genome shotgun (WGS) entry which is preliminary data.</text>
</comment>
<evidence type="ECO:0000256" key="1">
    <source>
        <dbReference type="ARBA" id="ARBA00004828"/>
    </source>
</evidence>
<organism evidence="11 12">
    <name type="scientific">candidate division WOR-1 bacterium RIFOXYB2_FULL_36_35</name>
    <dbReference type="NCBI Taxonomy" id="1802578"/>
    <lineage>
        <taxon>Bacteria</taxon>
        <taxon>Bacillati</taxon>
        <taxon>Saganbacteria</taxon>
    </lineage>
</organism>
<proteinExistence type="inferred from homology"/>
<dbReference type="CDD" id="cd04250">
    <property type="entry name" value="AAK_NAGK-C"/>
    <property type="match status" value="1"/>
</dbReference>
<evidence type="ECO:0000259" key="10">
    <source>
        <dbReference type="Pfam" id="PF00696"/>
    </source>
</evidence>
<evidence type="ECO:0000256" key="9">
    <source>
        <dbReference type="HAMAP-Rule" id="MF_00082"/>
    </source>
</evidence>
<dbReference type="FunFam" id="3.40.1160.10:FF:000004">
    <property type="entry name" value="Acetylglutamate kinase"/>
    <property type="match status" value="1"/>
</dbReference>
<dbReference type="InterPro" id="IPR001048">
    <property type="entry name" value="Asp/Glu/Uridylate_kinase"/>
</dbReference>
<evidence type="ECO:0000256" key="5">
    <source>
        <dbReference type="ARBA" id="ARBA00022741"/>
    </source>
</evidence>
<dbReference type="PANTHER" id="PTHR23342:SF0">
    <property type="entry name" value="N-ACETYLGLUTAMATE SYNTHASE, MITOCHONDRIAL"/>
    <property type="match status" value="1"/>
</dbReference>
<dbReference type="InterPro" id="IPR041727">
    <property type="entry name" value="NAGK-C"/>
</dbReference>
<dbReference type="GO" id="GO:0005737">
    <property type="term" value="C:cytoplasm"/>
    <property type="evidence" value="ECO:0007669"/>
    <property type="project" value="UniProtKB-SubCell"/>
</dbReference>
<keyword evidence="5 9" id="KW-0547">Nucleotide-binding</keyword>
<evidence type="ECO:0000256" key="6">
    <source>
        <dbReference type="ARBA" id="ARBA00022777"/>
    </source>
</evidence>
<dbReference type="Proteomes" id="UP000177905">
    <property type="component" value="Unassembled WGS sequence"/>
</dbReference>
<evidence type="ECO:0000256" key="8">
    <source>
        <dbReference type="ARBA" id="ARBA00048141"/>
    </source>
</evidence>
<evidence type="ECO:0000256" key="7">
    <source>
        <dbReference type="ARBA" id="ARBA00022840"/>
    </source>
</evidence>
<dbReference type="GO" id="GO:0005524">
    <property type="term" value="F:ATP binding"/>
    <property type="evidence" value="ECO:0007669"/>
    <property type="project" value="UniProtKB-UniRule"/>
</dbReference>
<name>A0A1F4S0R9_UNCSA</name>
<gene>
    <name evidence="9" type="primary">argB</name>
    <name evidence="11" type="ORF">A2290_02445</name>
</gene>
<dbReference type="InterPro" id="IPR037528">
    <property type="entry name" value="ArgB"/>
</dbReference>
<dbReference type="HAMAP" id="MF_00082">
    <property type="entry name" value="ArgB"/>
    <property type="match status" value="1"/>
</dbReference>
<comment type="subcellular location">
    <subcellularLocation>
        <location evidence="9">Cytoplasm</location>
    </subcellularLocation>
</comment>
<feature type="binding site" evidence="9">
    <location>
        <position position="87"/>
    </location>
    <ligand>
        <name>substrate</name>
    </ligand>
</feature>
<dbReference type="InterPro" id="IPR001057">
    <property type="entry name" value="Glu/AcGlu_kinase"/>
</dbReference>
<dbReference type="AlphaFoldDB" id="A0A1F4S0R9"/>
<reference evidence="11 12" key="1">
    <citation type="journal article" date="2016" name="Nat. Commun.">
        <title>Thousands of microbial genomes shed light on interconnected biogeochemical processes in an aquifer system.</title>
        <authorList>
            <person name="Anantharaman K."/>
            <person name="Brown C.T."/>
            <person name="Hug L.A."/>
            <person name="Sharon I."/>
            <person name="Castelle C.J."/>
            <person name="Probst A.J."/>
            <person name="Thomas B.C."/>
            <person name="Singh A."/>
            <person name="Wilkins M.J."/>
            <person name="Karaoz U."/>
            <person name="Brodie E.L."/>
            <person name="Williams K.H."/>
            <person name="Hubbard S.S."/>
            <person name="Banfield J.F."/>
        </authorList>
    </citation>
    <scope>NUCLEOTIDE SEQUENCE [LARGE SCALE GENOMIC DNA]</scope>
</reference>
<dbReference type="UniPathway" id="UPA00068">
    <property type="reaction ID" value="UER00107"/>
</dbReference>
<dbReference type="EMBL" id="MEUA01000044">
    <property type="protein sequence ID" value="OGC14031.1"/>
    <property type="molecule type" value="Genomic_DNA"/>
</dbReference>
<evidence type="ECO:0000256" key="2">
    <source>
        <dbReference type="ARBA" id="ARBA00022571"/>
    </source>
</evidence>
<keyword evidence="2 9" id="KW-0055">Arginine biosynthesis</keyword>
<feature type="binding site" evidence="9">
    <location>
        <position position="187"/>
    </location>
    <ligand>
        <name>substrate</name>
    </ligand>
</feature>
<dbReference type="NCBIfam" id="TIGR00761">
    <property type="entry name" value="argB"/>
    <property type="match status" value="1"/>
</dbReference>
<accession>A0A1F4S0R9</accession>
<comment type="similarity">
    <text evidence="9">Belongs to the acetylglutamate kinase family. ArgB subfamily.</text>
</comment>
<comment type="catalytic activity">
    <reaction evidence="8 9">
        <text>N-acetyl-L-glutamate + ATP = N-acetyl-L-glutamyl 5-phosphate + ADP</text>
        <dbReference type="Rhea" id="RHEA:14629"/>
        <dbReference type="ChEBI" id="CHEBI:30616"/>
        <dbReference type="ChEBI" id="CHEBI:44337"/>
        <dbReference type="ChEBI" id="CHEBI:57936"/>
        <dbReference type="ChEBI" id="CHEBI:456216"/>
        <dbReference type="EC" id="2.7.2.8"/>
    </reaction>
</comment>
<evidence type="ECO:0000313" key="12">
    <source>
        <dbReference type="Proteomes" id="UP000177905"/>
    </source>
</evidence>
<dbReference type="InterPro" id="IPR036393">
    <property type="entry name" value="AceGlu_kinase-like_sf"/>
</dbReference>
<feature type="site" description="Transition state stabilizer" evidence="9">
    <location>
        <position position="30"/>
    </location>
</feature>
<feature type="site" description="Transition state stabilizer" evidence="9">
    <location>
        <position position="247"/>
    </location>
</feature>
<feature type="binding site" evidence="9">
    <location>
        <begin position="65"/>
        <end position="66"/>
    </location>
    <ligand>
        <name>substrate</name>
    </ligand>
</feature>
<dbReference type="GO" id="GO:0003991">
    <property type="term" value="F:acetylglutamate kinase activity"/>
    <property type="evidence" value="ECO:0007669"/>
    <property type="project" value="UniProtKB-UniRule"/>
</dbReference>
<dbReference type="PANTHER" id="PTHR23342">
    <property type="entry name" value="N-ACETYLGLUTAMATE SYNTHASE"/>
    <property type="match status" value="1"/>
</dbReference>
<feature type="domain" description="Aspartate/glutamate/uridylate kinase" evidence="10">
    <location>
        <begin position="25"/>
        <end position="266"/>
    </location>
</feature>
<keyword evidence="6 9" id="KW-0418">Kinase</keyword>
<dbReference type="PRINTS" id="PR00474">
    <property type="entry name" value="GLU5KINASE"/>
</dbReference>
<dbReference type="InterPro" id="IPR004662">
    <property type="entry name" value="AcgluKinase_fam"/>
</dbReference>
<protein>
    <recommendedName>
        <fullName evidence="9">Acetylglutamate kinase</fullName>
        <ecNumber evidence="9">2.7.2.8</ecNumber>
    </recommendedName>
    <alternativeName>
        <fullName evidence="9">N-acetyl-L-glutamate 5-phosphotransferase</fullName>
    </alternativeName>
    <alternativeName>
        <fullName evidence="9">NAG kinase</fullName>
        <shortName evidence="9">NAGK</shortName>
    </alternativeName>
</protein>
<dbReference type="EC" id="2.7.2.8" evidence="9"/>
<comment type="pathway">
    <text evidence="1 9">Amino-acid biosynthesis; L-arginine biosynthesis; N(2)-acetyl-L-ornithine from L-glutamate: step 2/4.</text>
</comment>
<evidence type="ECO:0000256" key="4">
    <source>
        <dbReference type="ARBA" id="ARBA00022679"/>
    </source>
</evidence>
<comment type="function">
    <text evidence="9">Catalyzes the ATP-dependent phosphorylation of N-acetyl-L-glutamate.</text>
</comment>
<keyword evidence="7 9" id="KW-0067">ATP-binding</keyword>
<dbReference type="GO" id="GO:0042450">
    <property type="term" value="P:L-arginine biosynthetic process via ornithine"/>
    <property type="evidence" value="ECO:0007669"/>
    <property type="project" value="UniProtKB-UniRule"/>
</dbReference>
<sequence length="289" mass="31618">MFEHLIKRAKTVMEALPYLIKFSGKTVVIKYGGAAMENPELKNAVMRDIVLLKYVGINPVIVHGGGPEINLFLKRRGIEPKFVNGLRVTTLDVMSVVEHVLGNRINSEIVSLIKKNGGRAKGFFGRKGEVIKAKKHWAKDDKNRDLDLGFTGDVVGVRYRFLRRWMKLGYIPVLSPIGVGHRKKSYNINADSAAAAVAACLKASKLILMTNVRGVLDNKGELLSSINSKKASGMISSGQISGGMIPKIKSGLCAIKDGVEKVHIIDGRIPHAILLEIFTDYGIGTMVEN</sequence>